<dbReference type="EMBL" id="MT631401">
    <property type="protein sequence ID" value="QNO50016.1"/>
    <property type="molecule type" value="Genomic_DNA"/>
</dbReference>
<feature type="region of interest" description="Disordered" evidence="1">
    <location>
        <begin position="175"/>
        <end position="200"/>
    </location>
</feature>
<reference evidence="2" key="1">
    <citation type="submission" date="2020-06" db="EMBL/GenBank/DDBJ databases">
        <title>Unique genomic features of the anaerobic methanotrophic archaea.</title>
        <authorList>
            <person name="Chadwick G.L."/>
            <person name="Skennerton C.T."/>
            <person name="Laso-Perez R."/>
            <person name="Leu A.O."/>
            <person name="Speth D.R."/>
            <person name="Yu H."/>
            <person name="Morgan-Lang C."/>
            <person name="Hatzenpichler R."/>
            <person name="Goudeau D."/>
            <person name="Malmstrom R."/>
            <person name="Brazelton W.J."/>
            <person name="Woyke T."/>
            <person name="Hallam S.J."/>
            <person name="Tyson G.W."/>
            <person name="Wegener G."/>
            <person name="Boetius A."/>
            <person name="Orphan V."/>
        </authorList>
    </citation>
    <scope>NUCLEOTIDE SEQUENCE</scope>
</reference>
<gene>
    <name evidence="2" type="ORF">CAGMOKBG_00036</name>
</gene>
<dbReference type="AlphaFoldDB" id="A0A7G9YPT2"/>
<name>A0A7G9YPT2_9EURY</name>
<protein>
    <submittedName>
        <fullName evidence="2">Uncharacterized protein</fullName>
    </submittedName>
</protein>
<evidence type="ECO:0000256" key="1">
    <source>
        <dbReference type="SAM" id="MobiDB-lite"/>
    </source>
</evidence>
<evidence type="ECO:0000313" key="2">
    <source>
        <dbReference type="EMBL" id="QNO50016.1"/>
    </source>
</evidence>
<proteinExistence type="predicted"/>
<organism evidence="2">
    <name type="scientific">Candidatus Methanogaster sp. ANME-2c ERB4</name>
    <dbReference type="NCBI Taxonomy" id="2759911"/>
    <lineage>
        <taxon>Archaea</taxon>
        <taxon>Methanobacteriati</taxon>
        <taxon>Methanobacteriota</taxon>
        <taxon>Stenosarchaea group</taxon>
        <taxon>Methanomicrobia</taxon>
        <taxon>Methanosarcinales</taxon>
        <taxon>ANME-2 cluster</taxon>
        <taxon>Candidatus Methanogasteraceae</taxon>
        <taxon>Candidatus Methanogaster</taxon>
    </lineage>
</organism>
<sequence>MMEWFVLLIGENSDLEELSKSLNSPELCVIQKHPPEPPGPDFILKSTDFNFIEDTDDVINRANEIISEINGAARLFIGLRKPIWGISLGVSASTSVVAADGTVHDQEKIHQVDSIPGCIAIARHDANVAKVLRLYGDDDHDWVSLYRIYEVIKSDVGNIAKKGWATKNEIKRFTQTANSPDASGDDSRHGAGNTPPPKYPMPISEAKFLVETIIHKWLRSK</sequence>
<accession>A0A7G9YPT2</accession>